<evidence type="ECO:0000313" key="9">
    <source>
        <dbReference type="EMBL" id="MYH62038.1"/>
    </source>
</evidence>
<evidence type="ECO:0000256" key="3">
    <source>
        <dbReference type="ARBA" id="ARBA00022676"/>
    </source>
</evidence>
<dbReference type="EMBL" id="VYDA01000359">
    <property type="protein sequence ID" value="MYH62038.1"/>
    <property type="molecule type" value="Genomic_DNA"/>
</dbReference>
<comment type="caution">
    <text evidence="9">The sequence shown here is derived from an EMBL/GenBank/DDBJ whole genome shotgun (WGS) entry which is preliminary data.</text>
</comment>
<evidence type="ECO:0000256" key="4">
    <source>
        <dbReference type="ARBA" id="ARBA00022679"/>
    </source>
</evidence>
<gene>
    <name evidence="9" type="ORF">F4148_09830</name>
</gene>
<dbReference type="AlphaFoldDB" id="A0A6B1G132"/>
<organism evidence="9">
    <name type="scientific">Caldilineaceae bacterium SB0675_bin_29</name>
    <dbReference type="NCBI Taxonomy" id="2605266"/>
    <lineage>
        <taxon>Bacteria</taxon>
        <taxon>Bacillati</taxon>
        <taxon>Chloroflexota</taxon>
        <taxon>Caldilineae</taxon>
        <taxon>Caldilineales</taxon>
        <taxon>Caldilineaceae</taxon>
    </lineage>
</organism>
<reference evidence="9" key="1">
    <citation type="submission" date="2019-09" db="EMBL/GenBank/DDBJ databases">
        <title>Characterisation of the sponge microbiome using genome-centric metagenomics.</title>
        <authorList>
            <person name="Engelberts J.P."/>
            <person name="Robbins S.J."/>
            <person name="De Goeij J.M."/>
            <person name="Aranda M."/>
            <person name="Bell S.C."/>
            <person name="Webster N.S."/>
        </authorList>
    </citation>
    <scope>NUCLEOTIDE SEQUENCE</scope>
    <source>
        <strain evidence="9">SB0675_bin_29</strain>
    </source>
</reference>
<accession>A0A6B1G132</accession>
<feature type="domain" description="Glycosyltransferase RgtA/B/C/D-like" evidence="8">
    <location>
        <begin position="113"/>
        <end position="199"/>
    </location>
</feature>
<evidence type="ECO:0000256" key="2">
    <source>
        <dbReference type="ARBA" id="ARBA00022475"/>
    </source>
</evidence>
<proteinExistence type="predicted"/>
<evidence type="ECO:0000256" key="7">
    <source>
        <dbReference type="ARBA" id="ARBA00023136"/>
    </source>
</evidence>
<evidence type="ECO:0000259" key="8">
    <source>
        <dbReference type="Pfam" id="PF13231"/>
    </source>
</evidence>
<evidence type="ECO:0000256" key="1">
    <source>
        <dbReference type="ARBA" id="ARBA00004651"/>
    </source>
</evidence>
<keyword evidence="2" id="KW-1003">Cell membrane</keyword>
<keyword evidence="4 9" id="KW-0808">Transferase</keyword>
<keyword evidence="3" id="KW-0328">Glycosyltransferase</keyword>
<dbReference type="Pfam" id="PF13231">
    <property type="entry name" value="PMT_2"/>
    <property type="match status" value="1"/>
</dbReference>
<name>A0A6B1G132_9CHLR</name>
<comment type="subcellular location">
    <subcellularLocation>
        <location evidence="1">Cell membrane</location>
        <topology evidence="1">Multi-pass membrane protein</topology>
    </subcellularLocation>
</comment>
<dbReference type="PANTHER" id="PTHR33908">
    <property type="entry name" value="MANNOSYLTRANSFERASE YKCB-RELATED"/>
    <property type="match status" value="1"/>
</dbReference>
<protein>
    <submittedName>
        <fullName evidence="9">Phospholipid carrier-dependent glycosyltransferase</fullName>
    </submittedName>
</protein>
<dbReference type="GO" id="GO:0005886">
    <property type="term" value="C:plasma membrane"/>
    <property type="evidence" value="ECO:0007669"/>
    <property type="project" value="UniProtKB-SubCell"/>
</dbReference>
<sequence length="216" mass="24214">MPCRCPEHLDGRWSSFPPIARKYDSHEIVHFTLHSAAAERPAAVQTHSRASLTGILSARAGYQRYLCVLMLLGIGLRLVMLDRFRFHQDEALYSYWALRFLHDDPQFLEQWIDKPPLFIWLLAYWFQVFGASEASARLLNIGISILTIPIVATIAKRAWSPAAGLVAATVFALNPFAISYSPTAFTDPVLVLAGVCSLFAAQSSRPFLLELALPRR</sequence>
<dbReference type="PANTHER" id="PTHR33908:SF11">
    <property type="entry name" value="MEMBRANE PROTEIN"/>
    <property type="match status" value="1"/>
</dbReference>
<keyword evidence="5" id="KW-0812">Transmembrane</keyword>
<keyword evidence="7" id="KW-0472">Membrane</keyword>
<dbReference type="InterPro" id="IPR038731">
    <property type="entry name" value="RgtA/B/C-like"/>
</dbReference>
<keyword evidence="6" id="KW-1133">Transmembrane helix</keyword>
<dbReference type="InterPro" id="IPR050297">
    <property type="entry name" value="LipidA_mod_glycosyltrf_83"/>
</dbReference>
<dbReference type="GO" id="GO:0009103">
    <property type="term" value="P:lipopolysaccharide biosynthetic process"/>
    <property type="evidence" value="ECO:0007669"/>
    <property type="project" value="UniProtKB-ARBA"/>
</dbReference>
<dbReference type="GO" id="GO:0016763">
    <property type="term" value="F:pentosyltransferase activity"/>
    <property type="evidence" value="ECO:0007669"/>
    <property type="project" value="TreeGrafter"/>
</dbReference>
<evidence type="ECO:0000256" key="6">
    <source>
        <dbReference type="ARBA" id="ARBA00022989"/>
    </source>
</evidence>
<evidence type="ECO:0000256" key="5">
    <source>
        <dbReference type="ARBA" id="ARBA00022692"/>
    </source>
</evidence>